<accession>A0ACB8FI93</accession>
<reference evidence="1" key="1">
    <citation type="submission" date="2021-08" db="EMBL/GenBank/DDBJ databases">
        <title>The first chromosome-level gecko genome reveals the dynamic sex chromosomes of Neotropical dwarf geckos (Sphaerodactylidae: Sphaerodactylus).</title>
        <authorList>
            <person name="Pinto B.J."/>
            <person name="Keating S.E."/>
            <person name="Gamble T."/>
        </authorList>
    </citation>
    <scope>NUCLEOTIDE SEQUENCE</scope>
    <source>
        <strain evidence="1">TG3544</strain>
    </source>
</reference>
<dbReference type="Proteomes" id="UP000827872">
    <property type="component" value="Linkage Group LG04"/>
</dbReference>
<keyword evidence="2" id="KW-1185">Reference proteome</keyword>
<dbReference type="EMBL" id="CM037617">
    <property type="protein sequence ID" value="KAH8005057.1"/>
    <property type="molecule type" value="Genomic_DNA"/>
</dbReference>
<evidence type="ECO:0000313" key="1">
    <source>
        <dbReference type="EMBL" id="KAH8005057.1"/>
    </source>
</evidence>
<gene>
    <name evidence="1" type="ORF">K3G42_023173</name>
</gene>
<protein>
    <submittedName>
        <fullName evidence="1">Uncharacterized protein</fullName>
    </submittedName>
</protein>
<evidence type="ECO:0000313" key="2">
    <source>
        <dbReference type="Proteomes" id="UP000827872"/>
    </source>
</evidence>
<comment type="caution">
    <text evidence="1">The sequence shown here is derived from an EMBL/GenBank/DDBJ whole genome shotgun (WGS) entry which is preliminary data.</text>
</comment>
<organism evidence="1 2">
    <name type="scientific">Sphaerodactylus townsendi</name>
    <dbReference type="NCBI Taxonomy" id="933632"/>
    <lineage>
        <taxon>Eukaryota</taxon>
        <taxon>Metazoa</taxon>
        <taxon>Chordata</taxon>
        <taxon>Craniata</taxon>
        <taxon>Vertebrata</taxon>
        <taxon>Euteleostomi</taxon>
        <taxon>Lepidosauria</taxon>
        <taxon>Squamata</taxon>
        <taxon>Bifurcata</taxon>
        <taxon>Gekkota</taxon>
        <taxon>Sphaerodactylidae</taxon>
        <taxon>Sphaerodactylus</taxon>
    </lineage>
</organism>
<sequence>MALASENWVEDRGEAMKIRNERSPRGNRTDLPTERPGAGAPPCNPQEGSSEMNRIPFPEELRVPGRIGVRNGLVLPGKLRSFQHSQSQPPAGIQLPPPQTVESLVNGRCVRPHSFAAPYYIPSKKAGPENFPGGGCPFHRCLILAYIHISRRSEPRMEERDLPRRLIYGESRSVEQTESLFSQPSPFVEGVLPSRNSGQTLPVLGGWEEGAAGSRSIQPGQNGHDNEMPVPFKRAAIPRAWDGCHVDLGARKCSRSAVLCSFLTSSPPRLFSYSISTGNISPGRTPVGP</sequence>
<name>A0ACB8FI93_9SAUR</name>
<proteinExistence type="predicted"/>